<dbReference type="Ensembl" id="ENSCINT00000033254.1">
    <property type="protein sequence ID" value="ENSCINP00000034119.1"/>
    <property type="gene ID" value="ENSCING00000020176.1"/>
</dbReference>
<protein>
    <submittedName>
        <fullName evidence="1">Uncharacterized protein</fullName>
    </submittedName>
</protein>
<proteinExistence type="predicted"/>
<dbReference type="HOGENOM" id="CLU_3013466_0_0_1"/>
<reference evidence="2" key="1">
    <citation type="journal article" date="2002" name="Science">
        <title>The draft genome of Ciona intestinalis: insights into chordate and vertebrate origins.</title>
        <authorList>
            <person name="Dehal P."/>
            <person name="Satou Y."/>
            <person name="Campbell R.K."/>
            <person name="Chapman J."/>
            <person name="Degnan B."/>
            <person name="De Tomaso A."/>
            <person name="Davidson B."/>
            <person name="Di Gregorio A."/>
            <person name="Gelpke M."/>
            <person name="Goodstein D.M."/>
            <person name="Harafuji N."/>
            <person name="Hastings K.E."/>
            <person name="Ho I."/>
            <person name="Hotta K."/>
            <person name="Huang W."/>
            <person name="Kawashima T."/>
            <person name="Lemaire P."/>
            <person name="Martinez D."/>
            <person name="Meinertzhagen I.A."/>
            <person name="Necula S."/>
            <person name="Nonaka M."/>
            <person name="Putnam N."/>
            <person name="Rash S."/>
            <person name="Saiga H."/>
            <person name="Satake M."/>
            <person name="Terry A."/>
            <person name="Yamada L."/>
            <person name="Wang H.G."/>
            <person name="Awazu S."/>
            <person name="Azumi K."/>
            <person name="Boore J."/>
            <person name="Branno M."/>
            <person name="Chin-Bow S."/>
            <person name="DeSantis R."/>
            <person name="Doyle S."/>
            <person name="Francino P."/>
            <person name="Keys D.N."/>
            <person name="Haga S."/>
            <person name="Hayashi H."/>
            <person name="Hino K."/>
            <person name="Imai K.S."/>
            <person name="Inaba K."/>
            <person name="Kano S."/>
            <person name="Kobayashi K."/>
            <person name="Kobayashi M."/>
            <person name="Lee B.I."/>
            <person name="Makabe K.W."/>
            <person name="Manohar C."/>
            <person name="Matassi G."/>
            <person name="Medina M."/>
            <person name="Mochizuki Y."/>
            <person name="Mount S."/>
            <person name="Morishita T."/>
            <person name="Miura S."/>
            <person name="Nakayama A."/>
            <person name="Nishizaka S."/>
            <person name="Nomoto H."/>
            <person name="Ohta F."/>
            <person name="Oishi K."/>
            <person name="Rigoutsos I."/>
            <person name="Sano M."/>
            <person name="Sasaki A."/>
            <person name="Sasakura Y."/>
            <person name="Shoguchi E."/>
            <person name="Shin-i T."/>
            <person name="Spagnuolo A."/>
            <person name="Stainier D."/>
            <person name="Suzuki M.M."/>
            <person name="Tassy O."/>
            <person name="Takatori N."/>
            <person name="Tokuoka M."/>
            <person name="Yagi K."/>
            <person name="Yoshizaki F."/>
            <person name="Wada S."/>
            <person name="Zhang C."/>
            <person name="Hyatt P.D."/>
            <person name="Larimer F."/>
            <person name="Detter C."/>
            <person name="Doggett N."/>
            <person name="Glavina T."/>
            <person name="Hawkins T."/>
            <person name="Richardson P."/>
            <person name="Lucas S."/>
            <person name="Kohara Y."/>
            <person name="Levine M."/>
            <person name="Satoh N."/>
            <person name="Rokhsar D.S."/>
        </authorList>
    </citation>
    <scope>NUCLEOTIDE SEQUENCE [LARGE SCALE GENOMIC DNA]</scope>
</reference>
<dbReference type="EMBL" id="EAAA01001449">
    <property type="status" value="NOT_ANNOTATED_CDS"/>
    <property type="molecule type" value="Genomic_DNA"/>
</dbReference>
<evidence type="ECO:0000313" key="2">
    <source>
        <dbReference type="Proteomes" id="UP000008144"/>
    </source>
</evidence>
<accession>H2XWT5</accession>
<dbReference type="AlphaFoldDB" id="H2XWT5"/>
<reference evidence="1" key="2">
    <citation type="journal article" date="2008" name="Genome Biol.">
        <title>Improved genome assembly and evidence-based global gene model set for the chordate Ciona intestinalis: new insight into intron and operon populations.</title>
        <authorList>
            <person name="Satou Y."/>
            <person name="Mineta K."/>
            <person name="Ogasawara M."/>
            <person name="Sasakura Y."/>
            <person name="Shoguchi E."/>
            <person name="Ueno K."/>
            <person name="Yamada L."/>
            <person name="Matsumoto J."/>
            <person name="Wasserscheid J."/>
            <person name="Dewar K."/>
            <person name="Wiley G.B."/>
            <person name="Macmil S.L."/>
            <person name="Roe B.A."/>
            <person name="Zeller R.W."/>
            <person name="Hastings K.E."/>
            <person name="Lemaire P."/>
            <person name="Lindquist E."/>
            <person name="Endo T."/>
            <person name="Hotta K."/>
            <person name="Inaba K."/>
        </authorList>
    </citation>
    <scope>NUCLEOTIDE SEQUENCE [LARGE SCALE GENOMIC DNA]</scope>
    <source>
        <strain evidence="1">wild type</strain>
    </source>
</reference>
<evidence type="ECO:0000313" key="1">
    <source>
        <dbReference type="Ensembl" id="ENSCINP00000034119.1"/>
    </source>
</evidence>
<dbReference type="Proteomes" id="UP000008144">
    <property type="component" value="Chromosome 2"/>
</dbReference>
<keyword evidence="2" id="KW-1185">Reference proteome</keyword>
<reference evidence="1" key="3">
    <citation type="submission" date="2025-08" db="UniProtKB">
        <authorList>
            <consortium name="Ensembl"/>
        </authorList>
    </citation>
    <scope>IDENTIFICATION</scope>
</reference>
<name>H2XWT5_CIOIN</name>
<dbReference type="InParanoid" id="H2XWT5"/>
<sequence length="56" mass="6720">MYLIIPNWFQLNVTYPTSTIYICKLSKCDVHQVYHSLTLDFVLYKRNEVMFLKCGK</sequence>
<reference evidence="1" key="4">
    <citation type="submission" date="2025-09" db="UniProtKB">
        <authorList>
            <consortium name="Ensembl"/>
        </authorList>
    </citation>
    <scope>IDENTIFICATION</scope>
</reference>
<organism evidence="1 2">
    <name type="scientific">Ciona intestinalis</name>
    <name type="common">Transparent sea squirt</name>
    <name type="synonym">Ascidia intestinalis</name>
    <dbReference type="NCBI Taxonomy" id="7719"/>
    <lineage>
        <taxon>Eukaryota</taxon>
        <taxon>Metazoa</taxon>
        <taxon>Chordata</taxon>
        <taxon>Tunicata</taxon>
        <taxon>Ascidiacea</taxon>
        <taxon>Phlebobranchia</taxon>
        <taxon>Cionidae</taxon>
        <taxon>Ciona</taxon>
    </lineage>
</organism>